<organism evidence="9 10">
    <name type="scientific">Electrophorus electricus</name>
    <name type="common">Electric eel</name>
    <name type="synonym">Gymnotus electricus</name>
    <dbReference type="NCBI Taxonomy" id="8005"/>
    <lineage>
        <taxon>Eukaryota</taxon>
        <taxon>Metazoa</taxon>
        <taxon>Chordata</taxon>
        <taxon>Craniata</taxon>
        <taxon>Vertebrata</taxon>
        <taxon>Euteleostomi</taxon>
        <taxon>Actinopterygii</taxon>
        <taxon>Neopterygii</taxon>
        <taxon>Teleostei</taxon>
        <taxon>Ostariophysi</taxon>
        <taxon>Gymnotiformes</taxon>
        <taxon>Gymnotoidei</taxon>
        <taxon>Gymnotidae</taxon>
        <taxon>Electrophorus</taxon>
    </lineage>
</organism>
<dbReference type="InterPro" id="IPR051117">
    <property type="entry name" value="TRG_var/const_region"/>
</dbReference>
<keyword evidence="2" id="KW-0812">Transmembrane</keyword>
<feature type="signal peptide" evidence="7">
    <location>
        <begin position="1"/>
        <end position="15"/>
    </location>
</feature>
<evidence type="ECO:0000313" key="9">
    <source>
        <dbReference type="Ensembl" id="ENSEEEP00000010525.2"/>
    </source>
</evidence>
<evidence type="ECO:0000313" key="10">
    <source>
        <dbReference type="Proteomes" id="UP000314983"/>
    </source>
</evidence>
<dbReference type="InterPro" id="IPR036179">
    <property type="entry name" value="Ig-like_dom_sf"/>
</dbReference>
<keyword evidence="4" id="KW-0472">Membrane</keyword>
<proteinExistence type="predicted"/>
<dbReference type="GeneTree" id="ENSGT01150000289905"/>
<keyword evidence="7" id="KW-0732">Signal</keyword>
<keyword evidence="5" id="KW-0675">Receptor</keyword>
<reference evidence="9" key="5">
    <citation type="submission" date="2025-09" db="UniProtKB">
        <authorList>
            <consortium name="Ensembl"/>
        </authorList>
    </citation>
    <scope>IDENTIFICATION</scope>
</reference>
<reference evidence="10" key="1">
    <citation type="journal article" date="2014" name="Science">
        <title>Nonhuman genetics. Genomic basis for the convergent evolution of electric organs.</title>
        <authorList>
            <person name="Gallant J.R."/>
            <person name="Traeger L.L."/>
            <person name="Volkening J.D."/>
            <person name="Moffett H."/>
            <person name="Chen P.H."/>
            <person name="Novina C.D."/>
            <person name="Phillips G.N.Jr."/>
            <person name="Anand R."/>
            <person name="Wells G.B."/>
            <person name="Pinch M."/>
            <person name="Guth R."/>
            <person name="Unguez G.A."/>
            <person name="Albert J.S."/>
            <person name="Zakon H.H."/>
            <person name="Samanta M.P."/>
            <person name="Sussman M.R."/>
        </authorList>
    </citation>
    <scope>NUCLEOTIDE SEQUENCE [LARGE SCALE GENOMIC DNA]</scope>
</reference>
<reference evidence="10" key="2">
    <citation type="journal article" date="2017" name="Sci. Adv.">
        <title>A tail of two voltages: Proteomic comparison of the three electric organs of the electric eel.</title>
        <authorList>
            <person name="Traeger L.L."/>
            <person name="Sabat G."/>
            <person name="Barrett-Wilt G.A."/>
            <person name="Wells G.B."/>
            <person name="Sussman M.R."/>
        </authorList>
    </citation>
    <scope>NUCLEOTIDE SEQUENCE [LARGE SCALE GENOMIC DNA]</scope>
</reference>
<evidence type="ECO:0000259" key="8">
    <source>
        <dbReference type="Pfam" id="PF07686"/>
    </source>
</evidence>
<dbReference type="Gene3D" id="2.60.40.10">
    <property type="entry name" value="Immunoglobulins"/>
    <property type="match status" value="1"/>
</dbReference>
<evidence type="ECO:0000256" key="4">
    <source>
        <dbReference type="ARBA" id="ARBA00023136"/>
    </source>
</evidence>
<dbReference type="OMA" id="HYHSATN"/>
<dbReference type="Proteomes" id="UP000314983">
    <property type="component" value="Chromosome 13"/>
</dbReference>
<dbReference type="InterPro" id="IPR013783">
    <property type="entry name" value="Ig-like_fold"/>
</dbReference>
<name>A0A4W4EGN7_ELEEL</name>
<dbReference type="STRING" id="8005.ENSEEEP00000010525"/>
<protein>
    <recommendedName>
        <fullName evidence="8">Immunoglobulin V-set domain-containing protein</fullName>
    </recommendedName>
</protein>
<dbReference type="Ensembl" id="ENSEEET00000010647.2">
    <property type="protein sequence ID" value="ENSEEEP00000010525.2"/>
    <property type="gene ID" value="ENSEEEG00000005334.2"/>
</dbReference>
<evidence type="ECO:0000256" key="3">
    <source>
        <dbReference type="ARBA" id="ARBA00022989"/>
    </source>
</evidence>
<evidence type="ECO:0000256" key="1">
    <source>
        <dbReference type="ARBA" id="ARBA00004370"/>
    </source>
</evidence>
<accession>A0A4W4EGN7</accession>
<comment type="subcellular location">
    <subcellularLocation>
        <location evidence="1">Membrane</location>
    </subcellularLocation>
</comment>
<evidence type="ECO:0000256" key="7">
    <source>
        <dbReference type="SAM" id="SignalP"/>
    </source>
</evidence>
<keyword evidence="3" id="KW-1133">Transmembrane helix</keyword>
<dbReference type="Pfam" id="PF07686">
    <property type="entry name" value="V-set"/>
    <property type="match status" value="1"/>
</dbReference>
<evidence type="ECO:0000256" key="2">
    <source>
        <dbReference type="ARBA" id="ARBA00022692"/>
    </source>
</evidence>
<dbReference type="PANTHER" id="PTHR19256">
    <property type="entry name" value="T-CELL RECEPTOR GAMMA CHAIN"/>
    <property type="match status" value="1"/>
</dbReference>
<feature type="domain" description="Immunoglobulin V-set" evidence="8">
    <location>
        <begin position="21"/>
        <end position="82"/>
    </location>
</feature>
<evidence type="ECO:0000256" key="5">
    <source>
        <dbReference type="ARBA" id="ARBA00023170"/>
    </source>
</evidence>
<dbReference type="AlphaFoldDB" id="A0A4W4EGN7"/>
<reference evidence="9" key="4">
    <citation type="submission" date="2025-08" db="UniProtKB">
        <authorList>
            <consortium name="Ensembl"/>
        </authorList>
    </citation>
    <scope>IDENTIFICATION</scope>
</reference>
<keyword evidence="6" id="KW-0393">Immunoglobulin domain</keyword>
<reference evidence="9" key="3">
    <citation type="submission" date="2020-05" db="EMBL/GenBank/DDBJ databases">
        <title>Electrophorus electricus (electric eel) genome, fEleEle1, primary haplotype.</title>
        <authorList>
            <person name="Myers G."/>
            <person name="Meyer A."/>
            <person name="Fedrigo O."/>
            <person name="Formenti G."/>
            <person name="Rhie A."/>
            <person name="Tracey A."/>
            <person name="Sims Y."/>
            <person name="Jarvis E.D."/>
        </authorList>
    </citation>
    <scope>NUCLEOTIDE SEQUENCE [LARGE SCALE GENOMIC DNA]</scope>
</reference>
<dbReference type="PANTHER" id="PTHR19256:SF65">
    <property type="entry name" value="T CELL RECEPTOR GAMMA CONSTANT 1-RELATED"/>
    <property type="match status" value="1"/>
</dbReference>
<sequence>LQFRLMCCLSTGVAGANDVNQPDVLWSELGKSATINCSHTKGATYYQMYWYRQHQGETMKLIVFTSSYSKKPEFGNEFSESKFLANKTVPDRNSSYNDTLLTVYL</sequence>
<feature type="chain" id="PRO_5044330460" description="Immunoglobulin V-set domain-containing protein" evidence="7">
    <location>
        <begin position="16"/>
        <end position="105"/>
    </location>
</feature>
<dbReference type="SUPFAM" id="SSF48726">
    <property type="entry name" value="Immunoglobulin"/>
    <property type="match status" value="1"/>
</dbReference>
<dbReference type="GO" id="GO:0016020">
    <property type="term" value="C:membrane"/>
    <property type="evidence" value="ECO:0007669"/>
    <property type="project" value="UniProtKB-SubCell"/>
</dbReference>
<evidence type="ECO:0000256" key="6">
    <source>
        <dbReference type="ARBA" id="ARBA00023319"/>
    </source>
</evidence>
<dbReference type="InterPro" id="IPR013106">
    <property type="entry name" value="Ig_V-set"/>
</dbReference>
<keyword evidence="10" id="KW-1185">Reference proteome</keyword>